<evidence type="ECO:0000256" key="1">
    <source>
        <dbReference type="SAM" id="SignalP"/>
    </source>
</evidence>
<reference evidence="4" key="1">
    <citation type="submission" date="2016-06" db="UniProtKB">
        <authorList>
            <consortium name="WormBaseParasite"/>
        </authorList>
    </citation>
    <scope>IDENTIFICATION</scope>
</reference>
<feature type="chain" id="PRO_5043140809" evidence="1">
    <location>
        <begin position="20"/>
        <end position="117"/>
    </location>
</feature>
<proteinExistence type="predicted"/>
<evidence type="ECO:0000313" key="4">
    <source>
        <dbReference type="WBParaSite" id="SCUD_0001274401-mRNA-1"/>
    </source>
</evidence>
<sequence>MFLAKLILLLKIVIIIIYSENVINCDETTELLQNDLLFNVPLLDHYEWEIVTSLVLDSIEDATKYLWKHRIKVNLDGYLGTTMVEVVSTNEKRNQIIRKVVFFFTNITNTLFCQPRN</sequence>
<dbReference type="STRING" id="6186.A0A183KCK1"/>
<keyword evidence="3" id="KW-1185">Reference proteome</keyword>
<dbReference type="WBParaSite" id="SCUD_0001274401-mRNA-1">
    <property type="protein sequence ID" value="SCUD_0001274401-mRNA-1"/>
    <property type="gene ID" value="SCUD_0001274401"/>
</dbReference>
<protein>
    <submittedName>
        <fullName evidence="2 4">Uncharacterized protein</fullName>
    </submittedName>
</protein>
<organism evidence="4">
    <name type="scientific">Schistosoma curassoni</name>
    <dbReference type="NCBI Taxonomy" id="6186"/>
    <lineage>
        <taxon>Eukaryota</taxon>
        <taxon>Metazoa</taxon>
        <taxon>Spiralia</taxon>
        <taxon>Lophotrochozoa</taxon>
        <taxon>Platyhelminthes</taxon>
        <taxon>Trematoda</taxon>
        <taxon>Digenea</taxon>
        <taxon>Strigeidida</taxon>
        <taxon>Schistosomatoidea</taxon>
        <taxon>Schistosomatidae</taxon>
        <taxon>Schistosoma</taxon>
    </lineage>
</organism>
<dbReference type="EMBL" id="UZAK01035341">
    <property type="protein sequence ID" value="VDP49953.1"/>
    <property type="molecule type" value="Genomic_DNA"/>
</dbReference>
<dbReference type="Proteomes" id="UP000279833">
    <property type="component" value="Unassembled WGS sequence"/>
</dbReference>
<accession>A0A183KCK1</accession>
<evidence type="ECO:0000313" key="3">
    <source>
        <dbReference type="Proteomes" id="UP000279833"/>
    </source>
</evidence>
<gene>
    <name evidence="2" type="ORF">SCUD_LOCUS12741</name>
</gene>
<keyword evidence="1" id="KW-0732">Signal</keyword>
<feature type="signal peptide" evidence="1">
    <location>
        <begin position="1"/>
        <end position="19"/>
    </location>
</feature>
<dbReference type="AlphaFoldDB" id="A0A183KCK1"/>
<evidence type="ECO:0000313" key="2">
    <source>
        <dbReference type="EMBL" id="VDP49953.1"/>
    </source>
</evidence>
<reference evidence="2 3" key="2">
    <citation type="submission" date="2018-11" db="EMBL/GenBank/DDBJ databases">
        <authorList>
            <consortium name="Pathogen Informatics"/>
        </authorList>
    </citation>
    <scope>NUCLEOTIDE SEQUENCE [LARGE SCALE GENOMIC DNA]</scope>
    <source>
        <strain evidence="2">Dakar</strain>
        <strain evidence="3">Dakar, Senegal</strain>
    </source>
</reference>
<name>A0A183KCK1_9TREM</name>